<dbReference type="EMBL" id="CP002371">
    <property type="protein sequence ID" value="ADR52399.1"/>
    <property type="molecule type" value="Genomic_DNA"/>
</dbReference>
<dbReference type="KEGG" id="lso:CKC_03250"/>
<reference evidence="2" key="1">
    <citation type="submission" date="2010-11" db="EMBL/GenBank/DDBJ databases">
        <title>Complete genome sequence of Candidatus Liberibacter solanacearum CLso-ZC1.</title>
        <authorList>
            <person name="Lin H."/>
            <person name="Doddapaneni H.V."/>
            <person name="Lou B."/>
            <person name="Civerolo E.L."/>
            <person name="Chen C."/>
            <person name="Duan Y."/>
            <person name="Zhou L."/>
            <person name="Glynn J."/>
        </authorList>
    </citation>
    <scope>NUCLEOTIDE SEQUENCE [LARGE SCALE GENOMIC DNA]</scope>
    <source>
        <strain evidence="2">CLso-ZC1</strain>
    </source>
</reference>
<reference key="2">
    <citation type="submission" date="2010-11" db="EMBL/GenBank/DDBJ databases">
        <authorList>
            <person name="Lin H."/>
            <person name="Doddapaneni H.V."/>
            <person name="Lou B."/>
            <person name="Civerolo E.L."/>
            <person name="Chen C."/>
            <person name="Duan Y."/>
            <person name="Zhou L."/>
            <person name="Glynn J."/>
        </authorList>
    </citation>
    <scope>NUCLEOTIDE SEQUENCE</scope>
    <source>
        <strain>CLso-ZC1</strain>
    </source>
</reference>
<sequence length="42" mass="4616">MTAIVAPAFFNPCALHSFYSLAFKNFSLNQLPKDSAEEKGLP</sequence>
<dbReference type="GeneID" id="96886692"/>
<proteinExistence type="predicted"/>
<dbReference type="Proteomes" id="UP000007038">
    <property type="component" value="Chromosome"/>
</dbReference>
<accession>E4UB08</accession>
<dbReference type="HOGENOM" id="CLU_3253580_0_0_5"/>
<evidence type="ECO:0000313" key="2">
    <source>
        <dbReference type="Proteomes" id="UP000007038"/>
    </source>
</evidence>
<name>E4UB08_LIBSC</name>
<reference evidence="1 2" key="3">
    <citation type="journal article" date="2011" name="PLoS ONE">
        <title>The Complete Genome Sequence of 'Candidatus Liberibacter solanacearum', the Bacterium Associated with Potato Zebra Chip Disease.</title>
        <authorList>
            <person name="Lin H."/>
            <person name="Lou B."/>
            <person name="Glynn J.M."/>
            <person name="Doddapaneni H."/>
            <person name="Civerolo E.L."/>
            <person name="Chen C."/>
            <person name="Duan Y."/>
            <person name="Zhou L."/>
            <person name="Vahling C.M."/>
        </authorList>
    </citation>
    <scope>NUCLEOTIDE SEQUENCE [LARGE SCALE GENOMIC DNA]</scope>
    <source>
        <strain evidence="1 2">CLso-ZC1</strain>
    </source>
</reference>
<dbReference type="RefSeq" id="WP_013462055.1">
    <property type="nucleotide sequence ID" value="NC_014774.1"/>
</dbReference>
<evidence type="ECO:0000313" key="1">
    <source>
        <dbReference type="EMBL" id="ADR52399.1"/>
    </source>
</evidence>
<gene>
    <name evidence="1" type="ordered locus">CKC_03250</name>
</gene>
<dbReference type="AlphaFoldDB" id="E4UB08"/>
<organism evidence="1 2">
    <name type="scientific">Liberibacter solanacearum (strain CLso-ZC1)</name>
    <dbReference type="NCBI Taxonomy" id="658172"/>
    <lineage>
        <taxon>Bacteria</taxon>
        <taxon>Pseudomonadati</taxon>
        <taxon>Pseudomonadota</taxon>
        <taxon>Alphaproteobacteria</taxon>
        <taxon>Hyphomicrobiales</taxon>
        <taxon>Rhizobiaceae</taxon>
        <taxon>Liberibacter</taxon>
    </lineage>
</organism>
<protein>
    <submittedName>
        <fullName evidence="1">Uncharacterized protein</fullName>
    </submittedName>
</protein>